<reference evidence="1 2" key="1">
    <citation type="submission" date="2021-11" db="EMBL/GenBank/DDBJ databases">
        <title>Genome sequence.</title>
        <authorList>
            <person name="Sun Q."/>
        </authorList>
    </citation>
    <scope>NUCLEOTIDE SEQUENCE [LARGE SCALE GENOMIC DNA]</scope>
    <source>
        <strain evidence="1 2">KCTC 12005</strain>
    </source>
</reference>
<dbReference type="AlphaFoldDB" id="A0AAW4Y2P4"/>
<dbReference type="RefSeq" id="WP_230781186.1">
    <property type="nucleotide sequence ID" value="NZ_JAJNCT010000047.1"/>
</dbReference>
<dbReference type="EMBL" id="JAJNCT010000047">
    <property type="protein sequence ID" value="MCD2168070.1"/>
    <property type="molecule type" value="Genomic_DNA"/>
</dbReference>
<accession>A0AAW4Y2P4</accession>
<dbReference type="Pfam" id="PF11367">
    <property type="entry name" value="Tail_completion_gp17"/>
    <property type="match status" value="1"/>
</dbReference>
<sequence length="138" mass="14902">MSAPNAFRIVMALLKADPALVAMVPVARMHQGFIPQASALPALALRNISDNDRQTISGDEAKVMETGRIEVTVAAKDYATKERLIGAVRKACENKRGLINGITVNNVRNAGLGPDLDNEEASIFGRSIDLMVTSKRDR</sequence>
<organism evidence="1 2">
    <name type="scientific">Comamonas koreensis</name>
    <dbReference type="NCBI Taxonomy" id="160825"/>
    <lineage>
        <taxon>Bacteria</taxon>
        <taxon>Pseudomonadati</taxon>
        <taxon>Pseudomonadota</taxon>
        <taxon>Betaproteobacteria</taxon>
        <taxon>Burkholderiales</taxon>
        <taxon>Comamonadaceae</taxon>
        <taxon>Comamonas</taxon>
    </lineage>
</organism>
<evidence type="ECO:0000313" key="2">
    <source>
        <dbReference type="Proteomes" id="UP001199260"/>
    </source>
</evidence>
<keyword evidence="2" id="KW-1185">Reference proteome</keyword>
<name>A0AAW4Y2P4_9BURK</name>
<evidence type="ECO:0000313" key="1">
    <source>
        <dbReference type="EMBL" id="MCD2168070.1"/>
    </source>
</evidence>
<comment type="caution">
    <text evidence="1">The sequence shown here is derived from an EMBL/GenBank/DDBJ whole genome shotgun (WGS) entry which is preliminary data.</text>
</comment>
<gene>
    <name evidence="1" type="ORF">LPW39_23390</name>
</gene>
<dbReference type="Proteomes" id="UP001199260">
    <property type="component" value="Unassembled WGS sequence"/>
</dbReference>
<proteinExistence type="predicted"/>
<protein>
    <submittedName>
        <fullName evidence="1">DUF3168 domain-containing protein</fullName>
    </submittedName>
</protein>
<dbReference type="InterPro" id="IPR021508">
    <property type="entry name" value="Gp17-like"/>
</dbReference>